<proteinExistence type="predicted"/>
<dbReference type="PATRIC" id="fig|1710894.3.peg.2270"/>
<accession>A0A1B7W2C6</accession>
<dbReference type="EMBL" id="LJOY01000001">
    <property type="protein sequence ID" value="OBQ27438.1"/>
    <property type="molecule type" value="Genomic_DNA"/>
</dbReference>
<reference evidence="1 2" key="1">
    <citation type="submission" date="2015-09" db="EMBL/GenBank/DDBJ databases">
        <title>Whole genome shotgun sequence assembly of Aphanizomenon flos-aquae UKL13.</title>
        <authorList>
            <person name="Driscoll C."/>
        </authorList>
    </citation>
    <scope>NUCLEOTIDE SEQUENCE [LARGE SCALE GENOMIC DNA]</scope>
    <source>
        <strain evidence="1">MDT13</strain>
    </source>
</reference>
<organism evidence="1 2">
    <name type="scientific">Aphanizomenon flos-aquae LD13</name>
    <dbReference type="NCBI Taxonomy" id="1710894"/>
    <lineage>
        <taxon>Bacteria</taxon>
        <taxon>Bacillati</taxon>
        <taxon>Cyanobacteriota</taxon>
        <taxon>Cyanophyceae</taxon>
        <taxon>Nostocales</taxon>
        <taxon>Aphanizomenonaceae</taxon>
        <taxon>Aphanizomenon</taxon>
    </lineage>
</organism>
<dbReference type="STRING" id="1803587.GCA_001593825_00184"/>
<protein>
    <submittedName>
        <fullName evidence="1">Uncharacterized protein</fullName>
    </submittedName>
</protein>
<evidence type="ECO:0000313" key="2">
    <source>
        <dbReference type="Proteomes" id="UP000092382"/>
    </source>
</evidence>
<name>A0A1B7W2C6_APHFL</name>
<dbReference type="AlphaFoldDB" id="A0A1B7W2C6"/>
<gene>
    <name evidence="1" type="ORF">AN481_00500</name>
</gene>
<dbReference type="Proteomes" id="UP000092382">
    <property type="component" value="Unassembled WGS sequence"/>
</dbReference>
<comment type="caution">
    <text evidence="1">The sequence shown here is derived from an EMBL/GenBank/DDBJ whole genome shotgun (WGS) entry which is preliminary data.</text>
</comment>
<evidence type="ECO:0000313" key="1">
    <source>
        <dbReference type="EMBL" id="OBQ27438.1"/>
    </source>
</evidence>
<sequence length="112" mass="12976">MDTEIFEAQQSRQTVSFYGIVNNPLNNKSLQIKTTTKIKKFSVNFFYLRYNGDYKPKNFANWTCPRLLGITYCSVVVITVQNQILKQLTLVSYGIVKKLELALPNYNCSTHR</sequence>